<proteinExistence type="predicted"/>
<evidence type="ECO:0000256" key="1">
    <source>
        <dbReference type="SAM" id="MobiDB-lite"/>
    </source>
</evidence>
<dbReference type="AlphaFoldDB" id="A0AA86SGK3"/>
<name>A0AA86SGK3_9FABA</name>
<keyword evidence="3" id="KW-1185">Reference proteome</keyword>
<organism evidence="2 3">
    <name type="scientific">Sphenostylis stenocarpa</name>
    <dbReference type="NCBI Taxonomy" id="92480"/>
    <lineage>
        <taxon>Eukaryota</taxon>
        <taxon>Viridiplantae</taxon>
        <taxon>Streptophyta</taxon>
        <taxon>Embryophyta</taxon>
        <taxon>Tracheophyta</taxon>
        <taxon>Spermatophyta</taxon>
        <taxon>Magnoliopsida</taxon>
        <taxon>eudicotyledons</taxon>
        <taxon>Gunneridae</taxon>
        <taxon>Pentapetalae</taxon>
        <taxon>rosids</taxon>
        <taxon>fabids</taxon>
        <taxon>Fabales</taxon>
        <taxon>Fabaceae</taxon>
        <taxon>Papilionoideae</taxon>
        <taxon>50 kb inversion clade</taxon>
        <taxon>NPAAA clade</taxon>
        <taxon>indigoferoid/millettioid clade</taxon>
        <taxon>Phaseoleae</taxon>
        <taxon>Sphenostylis</taxon>
    </lineage>
</organism>
<dbReference type="Proteomes" id="UP001189624">
    <property type="component" value="Chromosome 5"/>
</dbReference>
<accession>A0AA86SGK3</accession>
<evidence type="ECO:0000313" key="2">
    <source>
        <dbReference type="EMBL" id="CAJ1957611.1"/>
    </source>
</evidence>
<gene>
    <name evidence="2" type="ORF">AYBTSS11_LOCUS17293</name>
</gene>
<evidence type="ECO:0000313" key="3">
    <source>
        <dbReference type="Proteomes" id="UP001189624"/>
    </source>
</evidence>
<reference evidence="2" key="1">
    <citation type="submission" date="2023-10" db="EMBL/GenBank/DDBJ databases">
        <authorList>
            <person name="Domelevo Entfellner J.-B."/>
        </authorList>
    </citation>
    <scope>NUCLEOTIDE SEQUENCE</scope>
</reference>
<feature type="region of interest" description="Disordered" evidence="1">
    <location>
        <begin position="51"/>
        <end position="73"/>
    </location>
</feature>
<protein>
    <submittedName>
        <fullName evidence="2">Uncharacterized protein</fullName>
    </submittedName>
</protein>
<dbReference type="EMBL" id="OY731402">
    <property type="protein sequence ID" value="CAJ1957611.1"/>
    <property type="molecule type" value="Genomic_DNA"/>
</dbReference>
<dbReference type="Gramene" id="rna-AYBTSS11_LOCUS17293">
    <property type="protein sequence ID" value="CAJ1957611.1"/>
    <property type="gene ID" value="gene-AYBTSS11_LOCUS17293"/>
</dbReference>
<sequence>MEGVLEKDTKGPEDILLDITETKKIFKWRKNIRSSLNGSNEGKTRVETFNLVGIENSRSEEDQRSPKTPTDGA</sequence>